<reference evidence="2 3" key="1">
    <citation type="submission" date="2023-08" db="EMBL/GenBank/DDBJ databases">
        <title>Black Yeasts Isolated from many extreme environments.</title>
        <authorList>
            <person name="Coleine C."/>
            <person name="Stajich J.E."/>
            <person name="Selbmann L."/>
        </authorList>
    </citation>
    <scope>NUCLEOTIDE SEQUENCE [LARGE SCALE GENOMIC DNA]</scope>
    <source>
        <strain evidence="2 3">CCFEE 5792</strain>
    </source>
</reference>
<accession>A0AAV9MVC9</accession>
<dbReference type="InterPro" id="IPR014710">
    <property type="entry name" value="RmlC-like_jellyroll"/>
</dbReference>
<organism evidence="2 3">
    <name type="scientific">Exophiala bonariae</name>
    <dbReference type="NCBI Taxonomy" id="1690606"/>
    <lineage>
        <taxon>Eukaryota</taxon>
        <taxon>Fungi</taxon>
        <taxon>Dikarya</taxon>
        <taxon>Ascomycota</taxon>
        <taxon>Pezizomycotina</taxon>
        <taxon>Eurotiomycetes</taxon>
        <taxon>Chaetothyriomycetidae</taxon>
        <taxon>Chaetothyriales</taxon>
        <taxon>Herpotrichiellaceae</taxon>
        <taxon>Exophiala</taxon>
    </lineage>
</organism>
<evidence type="ECO:0008006" key="4">
    <source>
        <dbReference type="Google" id="ProtNLM"/>
    </source>
</evidence>
<evidence type="ECO:0000256" key="1">
    <source>
        <dbReference type="SAM" id="Phobius"/>
    </source>
</evidence>
<dbReference type="InterPro" id="IPR011051">
    <property type="entry name" value="RmlC_Cupin_sf"/>
</dbReference>
<dbReference type="SUPFAM" id="SSF51182">
    <property type="entry name" value="RmlC-like cupins"/>
    <property type="match status" value="1"/>
</dbReference>
<keyword evidence="1" id="KW-1133">Transmembrane helix</keyword>
<proteinExistence type="predicted"/>
<dbReference type="GeneID" id="89977434"/>
<dbReference type="AlphaFoldDB" id="A0AAV9MVC9"/>
<sequence>MSSALPESIAFELFGDRVIFTFASRHSTLITIPPGSAWEPGAHWHESYVENVRVVKGRAWVSVNGVVKEIGPGEGSVRFELRDVHTFGRADRGRKSEDSDHEEEDVVLEEWTEPDDGFKQVFFYNLLRIAQTATANSSLFRPSTILQLVRVIAHVDNYADLLPFLTAYWWLPFSLKYALVHAVYGFGSALGWAFGYQKWLKEYTPRDLWSVAERGAVTKRGREEGGGGRKDL</sequence>
<evidence type="ECO:0000313" key="2">
    <source>
        <dbReference type="EMBL" id="KAK5045411.1"/>
    </source>
</evidence>
<gene>
    <name evidence="2" type="ORF">LTR84_009275</name>
</gene>
<dbReference type="EMBL" id="JAVRRD010000037">
    <property type="protein sequence ID" value="KAK5045411.1"/>
    <property type="molecule type" value="Genomic_DNA"/>
</dbReference>
<keyword evidence="1" id="KW-0812">Transmembrane</keyword>
<keyword evidence="1" id="KW-0472">Membrane</keyword>
<dbReference type="Gene3D" id="2.60.120.10">
    <property type="entry name" value="Jelly Rolls"/>
    <property type="match status" value="1"/>
</dbReference>
<dbReference type="Proteomes" id="UP001358417">
    <property type="component" value="Unassembled WGS sequence"/>
</dbReference>
<name>A0AAV9MVC9_9EURO</name>
<keyword evidence="3" id="KW-1185">Reference proteome</keyword>
<feature type="transmembrane region" description="Helical" evidence="1">
    <location>
        <begin position="177"/>
        <end position="196"/>
    </location>
</feature>
<dbReference type="RefSeq" id="XP_064701040.1">
    <property type="nucleotide sequence ID" value="XM_064852815.1"/>
</dbReference>
<evidence type="ECO:0000313" key="3">
    <source>
        <dbReference type="Proteomes" id="UP001358417"/>
    </source>
</evidence>
<protein>
    <recommendedName>
        <fullName evidence="4">Cupin 2 conserved barrel domain-containing protein</fullName>
    </recommendedName>
</protein>
<comment type="caution">
    <text evidence="2">The sequence shown here is derived from an EMBL/GenBank/DDBJ whole genome shotgun (WGS) entry which is preliminary data.</text>
</comment>